<dbReference type="InterPro" id="IPR051262">
    <property type="entry name" value="SMP-30/CGR1_Lactonase"/>
</dbReference>
<evidence type="ECO:0000256" key="1">
    <source>
        <dbReference type="ARBA" id="ARBA00008853"/>
    </source>
</evidence>
<dbReference type="EMBL" id="JTLZ01000005">
    <property type="protein sequence ID" value="KHO26065.1"/>
    <property type="molecule type" value="Genomic_DNA"/>
</dbReference>
<proteinExistence type="inferred from homology"/>
<dbReference type="RefSeq" id="WP_039319000.1">
    <property type="nucleotide sequence ID" value="NZ_JACKSA010000447.1"/>
</dbReference>
<feature type="domain" description="SMP-30/Gluconolactonase/LRE-like region" evidence="3">
    <location>
        <begin position="19"/>
        <end position="251"/>
    </location>
</feature>
<dbReference type="PANTHER" id="PTHR47572">
    <property type="entry name" value="LIPOPROTEIN-RELATED"/>
    <property type="match status" value="1"/>
</dbReference>
<reference evidence="4 5" key="1">
    <citation type="submission" date="2014-11" db="EMBL/GenBank/DDBJ databases">
        <title>Mycobacterium setense Manresensis Genome.</title>
        <authorList>
            <person name="Rech G."/>
            <person name="Sumoy L."/>
        </authorList>
    </citation>
    <scope>NUCLEOTIDE SEQUENCE [LARGE SCALE GENOMIC DNA]</scope>
    <source>
        <strain evidence="4 5">Manresensis</strain>
    </source>
</reference>
<dbReference type="PRINTS" id="PR01790">
    <property type="entry name" value="SMP30FAMILY"/>
</dbReference>
<comment type="similarity">
    <text evidence="1">Belongs to the SMP-30/CGR1 family.</text>
</comment>
<organism evidence="4 5">
    <name type="scientific">Mycolicibacterium setense</name>
    <dbReference type="NCBI Taxonomy" id="431269"/>
    <lineage>
        <taxon>Bacteria</taxon>
        <taxon>Bacillati</taxon>
        <taxon>Actinomycetota</taxon>
        <taxon>Actinomycetes</taxon>
        <taxon>Mycobacteriales</taxon>
        <taxon>Mycobacteriaceae</taxon>
        <taxon>Mycolicibacterium</taxon>
    </lineage>
</organism>
<dbReference type="PANTHER" id="PTHR47572:SF4">
    <property type="entry name" value="LACTONASE DRP35"/>
    <property type="match status" value="1"/>
</dbReference>
<evidence type="ECO:0000256" key="2">
    <source>
        <dbReference type="ARBA" id="ARBA00022801"/>
    </source>
</evidence>
<accession>A0ABR4YVZ4</accession>
<protein>
    <submittedName>
        <fullName evidence="4">Gluconolactonase</fullName>
    </submittedName>
</protein>
<dbReference type="Gene3D" id="2.120.10.30">
    <property type="entry name" value="TolB, C-terminal domain"/>
    <property type="match status" value="1"/>
</dbReference>
<name>A0ABR4YVZ4_9MYCO</name>
<comment type="caution">
    <text evidence="4">The sequence shown here is derived from an EMBL/GenBank/DDBJ whole genome shotgun (WGS) entry which is preliminary data.</text>
</comment>
<dbReference type="Proteomes" id="UP000031004">
    <property type="component" value="Unassembled WGS sequence"/>
</dbReference>
<gene>
    <name evidence="4" type="ORF">QQ44_09795</name>
</gene>
<dbReference type="InterPro" id="IPR013658">
    <property type="entry name" value="SGL"/>
</dbReference>
<keyword evidence="2" id="KW-0378">Hydrolase</keyword>
<evidence type="ECO:0000259" key="3">
    <source>
        <dbReference type="Pfam" id="PF08450"/>
    </source>
</evidence>
<dbReference type="SUPFAM" id="SSF63829">
    <property type="entry name" value="Calcium-dependent phosphotriesterase"/>
    <property type="match status" value="1"/>
</dbReference>
<sequence>MTAGTEQTGTTELAQGFCFGEGPRWFEGLLWFSDMLGEALHTVTLSGSMTTLPVPGHSPSGLGFRPDGTLLIVSTERRQVLRYDGDTVELLVDLSDLVPAALGDMVVDEHGRAYVGSQARTGGVIVRIDPDNRATVVAEHLDFPNGMAITPDGTTLIVAESTARRLSAFTIRPDGGLTGRRVFAEGLDGPPDGIAVDAEGGVWAALTLAHEFQRIAPDGSGVTDRIDADGRTAIACALGGVEGRTLFMVTTTDAYPERLIGTKLSRVDALMVETPAPGDHDMLHHH</sequence>
<evidence type="ECO:0000313" key="5">
    <source>
        <dbReference type="Proteomes" id="UP000031004"/>
    </source>
</evidence>
<dbReference type="InterPro" id="IPR005511">
    <property type="entry name" value="SMP-30"/>
</dbReference>
<dbReference type="InterPro" id="IPR011042">
    <property type="entry name" value="6-blade_b-propeller_TolB-like"/>
</dbReference>
<evidence type="ECO:0000313" key="4">
    <source>
        <dbReference type="EMBL" id="KHO26065.1"/>
    </source>
</evidence>
<keyword evidence="5" id="KW-1185">Reference proteome</keyword>
<dbReference type="Pfam" id="PF08450">
    <property type="entry name" value="SGL"/>
    <property type="match status" value="1"/>
</dbReference>